<dbReference type="InterPro" id="IPR032755">
    <property type="entry name" value="TSNAXIP1_N"/>
</dbReference>
<evidence type="ECO:0000256" key="1">
    <source>
        <dbReference type="ARBA" id="ARBA00023054"/>
    </source>
</evidence>
<feature type="region of interest" description="Disordered" evidence="3">
    <location>
        <begin position="1"/>
        <end position="51"/>
    </location>
</feature>
<reference evidence="5 6" key="1">
    <citation type="submission" date="2016-07" db="EMBL/GenBank/DDBJ databases">
        <title>Pervasive Adenine N6-methylation of Active Genes in Fungi.</title>
        <authorList>
            <consortium name="DOE Joint Genome Institute"/>
            <person name="Mondo S.J."/>
            <person name="Dannebaum R.O."/>
            <person name="Kuo R.C."/>
            <person name="Labutti K."/>
            <person name="Haridas S."/>
            <person name="Kuo A."/>
            <person name="Salamov A."/>
            <person name="Ahrendt S.R."/>
            <person name="Lipzen A."/>
            <person name="Sullivan W."/>
            <person name="Andreopoulos W.B."/>
            <person name="Clum A."/>
            <person name="Lindquist E."/>
            <person name="Daum C."/>
            <person name="Ramamoorthy G.K."/>
            <person name="Gryganskyi A."/>
            <person name="Culley D."/>
            <person name="Magnuson J.K."/>
            <person name="James T.Y."/>
            <person name="O'Malley M.A."/>
            <person name="Stajich J.E."/>
            <person name="Spatafora J.W."/>
            <person name="Visel A."/>
            <person name="Grigoriev I.V."/>
        </authorList>
    </citation>
    <scope>NUCLEOTIDE SEQUENCE [LARGE SCALE GENOMIC DNA]</scope>
    <source>
        <strain evidence="5 6">PL171</strain>
    </source>
</reference>
<organism evidence="5 6">
    <name type="scientific">Catenaria anguillulae PL171</name>
    <dbReference type="NCBI Taxonomy" id="765915"/>
    <lineage>
        <taxon>Eukaryota</taxon>
        <taxon>Fungi</taxon>
        <taxon>Fungi incertae sedis</taxon>
        <taxon>Blastocladiomycota</taxon>
        <taxon>Blastocladiomycetes</taxon>
        <taxon>Blastocladiales</taxon>
        <taxon>Catenariaceae</taxon>
        <taxon>Catenaria</taxon>
    </lineage>
</organism>
<keyword evidence="6" id="KW-1185">Reference proteome</keyword>
<evidence type="ECO:0000256" key="2">
    <source>
        <dbReference type="SAM" id="Coils"/>
    </source>
</evidence>
<dbReference type="AlphaFoldDB" id="A0A1Y2HX93"/>
<keyword evidence="1 2" id="KW-0175">Coiled coil</keyword>
<dbReference type="Pfam" id="PF15739">
    <property type="entry name" value="TSNAXIP1_N"/>
    <property type="match status" value="1"/>
</dbReference>
<feature type="compositionally biased region" description="Basic residues" evidence="3">
    <location>
        <begin position="37"/>
        <end position="51"/>
    </location>
</feature>
<feature type="coiled-coil region" evidence="2">
    <location>
        <begin position="189"/>
        <end position="279"/>
    </location>
</feature>
<dbReference type="Gene3D" id="1.10.287.1490">
    <property type="match status" value="1"/>
</dbReference>
<dbReference type="Proteomes" id="UP000193411">
    <property type="component" value="Unassembled WGS sequence"/>
</dbReference>
<gene>
    <name evidence="5" type="ORF">BCR44DRAFT_75471</name>
</gene>
<evidence type="ECO:0000313" key="6">
    <source>
        <dbReference type="Proteomes" id="UP000193411"/>
    </source>
</evidence>
<feature type="domain" description="Translin-associated factor X-interacting protein 1 N-terminal" evidence="4">
    <location>
        <begin position="102"/>
        <end position="215"/>
    </location>
</feature>
<accession>A0A1Y2HX93</accession>
<dbReference type="STRING" id="765915.A0A1Y2HX93"/>
<feature type="non-terminal residue" evidence="5">
    <location>
        <position position="334"/>
    </location>
</feature>
<proteinExistence type="predicted"/>
<comment type="caution">
    <text evidence="5">The sequence shown here is derived from an EMBL/GenBank/DDBJ whole genome shotgun (WGS) entry which is preliminary data.</text>
</comment>
<protein>
    <recommendedName>
        <fullName evidence="4">Translin-associated factor X-interacting protein 1 N-terminal domain-containing protein</fullName>
    </recommendedName>
</protein>
<evidence type="ECO:0000313" key="5">
    <source>
        <dbReference type="EMBL" id="ORZ39226.1"/>
    </source>
</evidence>
<dbReference type="EMBL" id="MCFL01000006">
    <property type="protein sequence ID" value="ORZ39226.1"/>
    <property type="molecule type" value="Genomic_DNA"/>
</dbReference>
<sequence length="334" mass="37963">MLRKPRPASASSAPRPPRELLYPHEFGLQDGSSSTTRKPRPHSASVLKRRTSMQPLYEDVDSMAASAALDTGTSEMDSAIQSGIFSTTFRASSEPALLVELERFIRRELQELGGEHLPPGDPTRLSVHKTAFQAFIQDFKSYSHVLSAIKLEYDRFIERLEAKVRVIPTLESQLALHKYEVAEQQTAMVTDLVARIDQVKMEMAKWQREAEASHTQVNALESKIKSFESELLDKNERIKDHEMQLSLVAENEAKLTSALKDAERKVAEQASAMEQLMHEKALLDESFKAANTKLGDLKEAYKDTVPRFEHELLQAEHDSYKSRFEQQRDMTMKM</sequence>
<dbReference type="OrthoDB" id="261426at2759"/>
<name>A0A1Y2HX93_9FUNG</name>
<evidence type="ECO:0000256" key="3">
    <source>
        <dbReference type="SAM" id="MobiDB-lite"/>
    </source>
</evidence>
<evidence type="ECO:0000259" key="4">
    <source>
        <dbReference type="Pfam" id="PF15739"/>
    </source>
</evidence>